<keyword evidence="2" id="KW-1185">Reference proteome</keyword>
<dbReference type="EMBL" id="JABFMT010000005">
    <property type="protein sequence ID" value="NUU01481.1"/>
    <property type="molecule type" value="Genomic_DNA"/>
</dbReference>
<reference evidence="1 2" key="1">
    <citation type="journal article" date="2020" name="Front. Plant Sci.">
        <title>Isolation of Rhizosphere Bacteria That Improve Quality and Water Stress Tolerance in Greenhouse Ornamentals.</title>
        <authorList>
            <person name="Nordstedt N.P."/>
            <person name="Jones M.L."/>
        </authorList>
    </citation>
    <scope>NUCLEOTIDE SEQUENCE [LARGE SCALE GENOMIC DNA]</scope>
    <source>
        <strain evidence="1 2">C6C2</strain>
    </source>
</reference>
<proteinExistence type="predicted"/>
<dbReference type="RefSeq" id="WP_148664493.1">
    <property type="nucleotide sequence ID" value="NZ_CP018845.1"/>
</dbReference>
<accession>A0ABX2M1G2</accession>
<dbReference type="PROSITE" id="PS51257">
    <property type="entry name" value="PROKAR_LIPOPROTEIN"/>
    <property type="match status" value="1"/>
</dbReference>
<gene>
    <name evidence="1" type="ORF">HNO84_07725</name>
</gene>
<name>A0ABX2M1G2_9BURK</name>
<comment type="caution">
    <text evidence="1">The sequence shown here is derived from an EMBL/GenBank/DDBJ whole genome shotgun (WGS) entry which is preliminary data.</text>
</comment>
<protein>
    <submittedName>
        <fullName evidence="1">Uncharacterized protein</fullName>
    </submittedName>
</protein>
<evidence type="ECO:0000313" key="2">
    <source>
        <dbReference type="Proteomes" id="UP000536746"/>
    </source>
</evidence>
<dbReference type="Proteomes" id="UP000536746">
    <property type="component" value="Unassembled WGS sequence"/>
</dbReference>
<evidence type="ECO:0000313" key="1">
    <source>
        <dbReference type="EMBL" id="NUU01481.1"/>
    </source>
</evidence>
<organism evidence="1 2">
    <name type="scientific">Herbaspirillum robiniae</name>
    <dbReference type="NCBI Taxonomy" id="2014887"/>
    <lineage>
        <taxon>Bacteria</taxon>
        <taxon>Pseudomonadati</taxon>
        <taxon>Pseudomonadota</taxon>
        <taxon>Betaproteobacteria</taxon>
        <taxon>Burkholderiales</taxon>
        <taxon>Oxalobacteraceae</taxon>
        <taxon>Herbaspirillum</taxon>
    </lineage>
</organism>
<sequence length="129" mass="14836">MNLRFRRTTIAGGTFLLCACTTPSPYQALTDKDFAIIEADVKLMQEDLKKFDARYPLQGEIAGPALDELVEGGYACHIYYQDLPQYAPDRDERFLFCKNTACLLRTTLNNTWRYLRRATHIYEDRLAGS</sequence>